<dbReference type="SUPFAM" id="SSF55008">
    <property type="entry name" value="HMA, heavy metal-associated domain"/>
    <property type="match status" value="1"/>
</dbReference>
<feature type="compositionally biased region" description="Basic and acidic residues" evidence="2">
    <location>
        <begin position="1"/>
        <end position="20"/>
    </location>
</feature>
<dbReference type="Gene3D" id="3.30.70.100">
    <property type="match status" value="1"/>
</dbReference>
<comment type="subcellular location">
    <subcellularLocation>
        <location evidence="1">Membrane</location>
        <topology evidence="1">Peripheral membrane protein</topology>
    </subcellularLocation>
</comment>
<evidence type="ECO:0000256" key="1">
    <source>
        <dbReference type="ARBA" id="ARBA00004170"/>
    </source>
</evidence>
<feature type="compositionally biased region" description="Basic and acidic residues" evidence="2">
    <location>
        <begin position="197"/>
        <end position="216"/>
    </location>
</feature>
<dbReference type="EMBL" id="RXGB01002605">
    <property type="protein sequence ID" value="TMW94536.1"/>
    <property type="molecule type" value="Genomic_DNA"/>
</dbReference>
<dbReference type="CDD" id="cd00371">
    <property type="entry name" value="HMA"/>
    <property type="match status" value="1"/>
</dbReference>
<dbReference type="GO" id="GO:0016020">
    <property type="term" value="C:membrane"/>
    <property type="evidence" value="ECO:0007669"/>
    <property type="project" value="UniProtKB-SubCell"/>
</dbReference>
<dbReference type="GO" id="GO:0009626">
    <property type="term" value="P:plant-type hypersensitive response"/>
    <property type="evidence" value="ECO:0007669"/>
    <property type="project" value="UniProtKB-KW"/>
</dbReference>
<feature type="compositionally biased region" description="Low complexity" evidence="2">
    <location>
        <begin position="223"/>
        <end position="232"/>
    </location>
</feature>
<dbReference type="PANTHER" id="PTHR46413">
    <property type="entry name" value="HEAVY METAL-ASSOCIATED ISOPRENYLATED PLANT PROTEIN 6"/>
    <property type="match status" value="1"/>
</dbReference>
<feature type="region of interest" description="Disordered" evidence="2">
    <location>
        <begin position="1"/>
        <end position="34"/>
    </location>
</feature>
<proteinExistence type="predicted"/>
<protein>
    <recommendedName>
        <fullName evidence="3">HMA domain-containing protein</fullName>
    </recommendedName>
</protein>
<feature type="domain" description="HMA" evidence="3">
    <location>
        <begin position="36"/>
        <end position="99"/>
    </location>
</feature>
<name>A0A6N2BHQ7_SOLCI</name>
<dbReference type="GO" id="GO:0046872">
    <property type="term" value="F:metal ion binding"/>
    <property type="evidence" value="ECO:0007669"/>
    <property type="project" value="InterPro"/>
</dbReference>
<dbReference type="Pfam" id="PF00403">
    <property type="entry name" value="HMA"/>
    <property type="match status" value="1"/>
</dbReference>
<evidence type="ECO:0000259" key="3">
    <source>
        <dbReference type="PROSITE" id="PS50846"/>
    </source>
</evidence>
<dbReference type="PANTHER" id="PTHR46413:SF1">
    <property type="entry name" value="HEAVY METAL-ASSOCIATED ISOPRENYLATED PLANT PROTEIN 6"/>
    <property type="match status" value="1"/>
</dbReference>
<dbReference type="InterPro" id="IPR044594">
    <property type="entry name" value="HIPP01/3/5/6"/>
</dbReference>
<gene>
    <name evidence="4" type="ORF">EJD97_010122</name>
</gene>
<organism evidence="4">
    <name type="scientific">Solanum chilense</name>
    <name type="common">Tomato</name>
    <name type="synonym">Lycopersicon chilense</name>
    <dbReference type="NCBI Taxonomy" id="4083"/>
    <lineage>
        <taxon>Eukaryota</taxon>
        <taxon>Viridiplantae</taxon>
        <taxon>Streptophyta</taxon>
        <taxon>Embryophyta</taxon>
        <taxon>Tracheophyta</taxon>
        <taxon>Spermatophyta</taxon>
        <taxon>Magnoliopsida</taxon>
        <taxon>eudicotyledons</taxon>
        <taxon>Gunneridae</taxon>
        <taxon>Pentapetalae</taxon>
        <taxon>asterids</taxon>
        <taxon>lamiids</taxon>
        <taxon>Solanales</taxon>
        <taxon>Solanaceae</taxon>
        <taxon>Solanoideae</taxon>
        <taxon>Solaneae</taxon>
        <taxon>Solanum</taxon>
        <taxon>Solanum subgen. Lycopersicon</taxon>
    </lineage>
</organism>
<feature type="region of interest" description="Disordered" evidence="2">
    <location>
        <begin position="196"/>
        <end position="263"/>
    </location>
</feature>
<dbReference type="AlphaFoldDB" id="A0A6N2BHQ7"/>
<dbReference type="InterPro" id="IPR006121">
    <property type="entry name" value="HMA_dom"/>
</dbReference>
<evidence type="ECO:0000313" key="4">
    <source>
        <dbReference type="EMBL" id="TMW94536.1"/>
    </source>
</evidence>
<comment type="caution">
    <text evidence="4">The sequence shown here is derived from an EMBL/GenBank/DDBJ whole genome shotgun (WGS) entry which is preliminary data.</text>
</comment>
<evidence type="ECO:0000256" key="2">
    <source>
        <dbReference type="SAM" id="MobiDB-lite"/>
    </source>
</evidence>
<dbReference type="InterPro" id="IPR036163">
    <property type="entry name" value="HMA_dom_sf"/>
</dbReference>
<feature type="compositionally biased region" description="Basic and acidic residues" evidence="2">
    <location>
        <begin position="121"/>
        <end position="154"/>
    </location>
</feature>
<dbReference type="PROSITE" id="PS50846">
    <property type="entry name" value="HMA_2"/>
    <property type="match status" value="1"/>
</dbReference>
<feature type="compositionally biased region" description="Polar residues" evidence="2">
    <location>
        <begin position="253"/>
        <end position="263"/>
    </location>
</feature>
<feature type="region of interest" description="Disordered" evidence="2">
    <location>
        <begin position="106"/>
        <end position="154"/>
    </location>
</feature>
<accession>A0A6N2BHQ7</accession>
<sequence length="358" mass="39660">MGEEKEKIKVEKKKKNEAGKKSAGGGKNADDNSGGIATILLKVDLHCEGCAQKVRRSVRHFEGVEDVKADASTGKLTVKGNVDPLWLREKVESKTKKKVVLLSAQPKKVAAGGTTGTGGEKNSDEKVEKKAVEEKKKSDEKVENKVAEEKKGVDKKPKKVQCNNEVIQQHCDGPVQKLKRFLIKKLKRNVAVVRQKKGNESCSRYDNKKNREIVRDGKKKHSASSSTVASKSTEPKEQKTGVMNNKNECHHGGSSNPNMYNQNHWNQNYGAAMQDHHGYYGHSVGYMPPPPPPYLTAFHDHGYGFRTGYVSPRHITAPRDYDHGHGYGYGYGHSGYVPPPYSAPQYFSDENPNACSVM</sequence>
<reference evidence="4" key="1">
    <citation type="submission" date="2019-05" db="EMBL/GenBank/DDBJ databases">
        <title>The de novo reference genome and transcriptome assemblies of the wild tomato species Solanum chilense.</title>
        <authorList>
            <person name="Stam R."/>
            <person name="Nosenko T."/>
            <person name="Hoerger A.C."/>
            <person name="Stephan W."/>
            <person name="Seidel M.A."/>
            <person name="Kuhn J.M.M."/>
            <person name="Haberer G."/>
            <person name="Tellier A."/>
        </authorList>
    </citation>
    <scope>NUCLEOTIDE SEQUENCE</scope>
    <source>
        <tissue evidence="4">Mature leaves</tissue>
    </source>
</reference>